<evidence type="ECO:0000313" key="1">
    <source>
        <dbReference type="EMBL" id="GIY71640.1"/>
    </source>
</evidence>
<name>A0AAV4VQH6_CAEEX</name>
<gene>
    <name evidence="1" type="ORF">CEXT_573201</name>
</gene>
<dbReference type="Proteomes" id="UP001054945">
    <property type="component" value="Unassembled WGS sequence"/>
</dbReference>
<sequence>MGKLLLCVNFVPGAIRNLERISLGSVSEVSNLSPTASVFYHPFPLVAPKWAMIPSFFQTKEPKPYILCTNRAESKGKREFPYYGTPRTLTVEKFTEDLLQQANVLDVRTSIYSSEVCRMVPRNMKCTEKHLSKIVLNP</sequence>
<dbReference type="EMBL" id="BPLR01014837">
    <property type="protein sequence ID" value="GIY71640.1"/>
    <property type="molecule type" value="Genomic_DNA"/>
</dbReference>
<keyword evidence="2" id="KW-1185">Reference proteome</keyword>
<evidence type="ECO:0000313" key="2">
    <source>
        <dbReference type="Proteomes" id="UP001054945"/>
    </source>
</evidence>
<proteinExistence type="predicted"/>
<organism evidence="1 2">
    <name type="scientific">Caerostris extrusa</name>
    <name type="common">Bark spider</name>
    <name type="synonym">Caerostris bankana</name>
    <dbReference type="NCBI Taxonomy" id="172846"/>
    <lineage>
        <taxon>Eukaryota</taxon>
        <taxon>Metazoa</taxon>
        <taxon>Ecdysozoa</taxon>
        <taxon>Arthropoda</taxon>
        <taxon>Chelicerata</taxon>
        <taxon>Arachnida</taxon>
        <taxon>Araneae</taxon>
        <taxon>Araneomorphae</taxon>
        <taxon>Entelegynae</taxon>
        <taxon>Araneoidea</taxon>
        <taxon>Araneidae</taxon>
        <taxon>Caerostris</taxon>
    </lineage>
</organism>
<accession>A0AAV4VQH6</accession>
<protein>
    <submittedName>
        <fullName evidence="1">Uncharacterized protein</fullName>
    </submittedName>
</protein>
<reference evidence="1 2" key="1">
    <citation type="submission" date="2021-06" db="EMBL/GenBank/DDBJ databases">
        <title>Caerostris extrusa draft genome.</title>
        <authorList>
            <person name="Kono N."/>
            <person name="Arakawa K."/>
        </authorList>
    </citation>
    <scope>NUCLEOTIDE SEQUENCE [LARGE SCALE GENOMIC DNA]</scope>
</reference>
<comment type="caution">
    <text evidence="1">The sequence shown here is derived from an EMBL/GenBank/DDBJ whole genome shotgun (WGS) entry which is preliminary data.</text>
</comment>
<dbReference type="AlphaFoldDB" id="A0AAV4VQH6"/>